<dbReference type="PANTHER" id="PTHR43084">
    <property type="entry name" value="PERSULFIDE DIOXYGENASE ETHE1"/>
    <property type="match status" value="1"/>
</dbReference>
<keyword evidence="1" id="KW-0479">Metal-binding</keyword>
<dbReference type="Pfam" id="PF00753">
    <property type="entry name" value="Lactamase_B"/>
    <property type="match status" value="1"/>
</dbReference>
<dbReference type="Proteomes" id="UP000198802">
    <property type="component" value="Unassembled WGS sequence"/>
</dbReference>
<name>A0A0S4QUH8_9ACTN</name>
<dbReference type="PROSITE" id="PS50206">
    <property type="entry name" value="RHODANESE_3"/>
    <property type="match status" value="1"/>
</dbReference>
<dbReference type="Gene3D" id="3.40.250.10">
    <property type="entry name" value="Rhodanese-like domain"/>
    <property type="match status" value="2"/>
</dbReference>
<evidence type="ECO:0000256" key="2">
    <source>
        <dbReference type="SAM" id="MobiDB-lite"/>
    </source>
</evidence>
<keyword evidence="5" id="KW-1185">Reference proteome</keyword>
<dbReference type="PANTHER" id="PTHR43084:SF1">
    <property type="entry name" value="PERSULFIDE DIOXYGENASE ETHE1, MITOCHONDRIAL"/>
    <property type="match status" value="1"/>
</dbReference>
<dbReference type="SMART" id="SM00450">
    <property type="entry name" value="RHOD"/>
    <property type="match status" value="1"/>
</dbReference>
<evidence type="ECO:0000259" key="3">
    <source>
        <dbReference type="PROSITE" id="PS50206"/>
    </source>
</evidence>
<organism evidence="4 5">
    <name type="scientific">Parafrankia irregularis</name>
    <dbReference type="NCBI Taxonomy" id="795642"/>
    <lineage>
        <taxon>Bacteria</taxon>
        <taxon>Bacillati</taxon>
        <taxon>Actinomycetota</taxon>
        <taxon>Actinomycetes</taxon>
        <taxon>Frankiales</taxon>
        <taxon>Frankiaceae</taxon>
        <taxon>Parafrankia</taxon>
    </lineage>
</organism>
<evidence type="ECO:0000313" key="5">
    <source>
        <dbReference type="Proteomes" id="UP000198802"/>
    </source>
</evidence>
<dbReference type="AlphaFoldDB" id="A0A0S4QUH8"/>
<feature type="region of interest" description="Disordered" evidence="2">
    <location>
        <begin position="380"/>
        <end position="399"/>
    </location>
</feature>
<dbReference type="InterPro" id="IPR036873">
    <property type="entry name" value="Rhodanese-like_dom_sf"/>
</dbReference>
<dbReference type="InterPro" id="IPR051682">
    <property type="entry name" value="Mito_Persulfide_Diox"/>
</dbReference>
<dbReference type="GO" id="GO:0046872">
    <property type="term" value="F:metal ion binding"/>
    <property type="evidence" value="ECO:0007669"/>
    <property type="project" value="UniProtKB-KW"/>
</dbReference>
<dbReference type="SMART" id="SM00849">
    <property type="entry name" value="Lactamase_B"/>
    <property type="match status" value="1"/>
</dbReference>
<dbReference type="SUPFAM" id="SSF52821">
    <property type="entry name" value="Rhodanese/Cell cycle control phosphatase"/>
    <property type="match status" value="2"/>
</dbReference>
<sequence length="490" mass="51960">MTVGAELRIDVQVVETSSLGDRSYLAHDGQVAVVVDPQRDIDRVLALAGRLGVRVTHVAETHLHNDYVSGGLALARITGARYLVAASDVVGFDRLPVADGDEIAVSGAIRLRVVATPGHTFHHLSYVLDGTGGPVGVFTGGSLLFGTTGRTDLLGQRHAHTLAAQQHASARRLADLLPDGTRIWPTHGFGSFCSATQSDARASTIGRERQVNPALRLESDAFVTEVLAGLDVYPAYYAHMGARNADGAAPVDLTPARPADPAELRERIIAGEWVVDLRSRRAFAHRHLAGTLSFGLDGPMSTWLGWLVPWGTPITLLGESERQVADAQRELARIGIDRPAAAASGDPDHWAAGEEQHLARLATATFADLAAARRGTVPPGLPLPLLPPSPPPSPSPPLPAPDVVLDVRLGNEWRAGRLDGAVHIPLPDLPARLDEIPAGTVWVHCGSGYRAAVAASLLQRAGRQVVHLDDDFPAAAEAGLTIVNDETEIR</sequence>
<accession>A0A0S4QUH8</accession>
<evidence type="ECO:0000256" key="1">
    <source>
        <dbReference type="ARBA" id="ARBA00022723"/>
    </source>
</evidence>
<evidence type="ECO:0000313" key="4">
    <source>
        <dbReference type="EMBL" id="CUU58783.1"/>
    </source>
</evidence>
<dbReference type="InterPro" id="IPR001279">
    <property type="entry name" value="Metallo-B-lactamas"/>
</dbReference>
<dbReference type="Pfam" id="PF00581">
    <property type="entry name" value="Rhodanese"/>
    <property type="match status" value="1"/>
</dbReference>
<dbReference type="EMBL" id="FAOZ01000022">
    <property type="protein sequence ID" value="CUU58783.1"/>
    <property type="molecule type" value="Genomic_DNA"/>
</dbReference>
<reference evidence="5" key="1">
    <citation type="submission" date="2015-11" db="EMBL/GenBank/DDBJ databases">
        <authorList>
            <person name="Varghese N."/>
        </authorList>
    </citation>
    <scope>NUCLEOTIDE SEQUENCE [LARGE SCALE GENOMIC DNA]</scope>
    <source>
        <strain evidence="5">DSM 45899</strain>
    </source>
</reference>
<dbReference type="InterPro" id="IPR036866">
    <property type="entry name" value="RibonucZ/Hydroxyglut_hydro"/>
</dbReference>
<dbReference type="InterPro" id="IPR001763">
    <property type="entry name" value="Rhodanese-like_dom"/>
</dbReference>
<dbReference type="GO" id="GO:0006749">
    <property type="term" value="P:glutathione metabolic process"/>
    <property type="evidence" value="ECO:0007669"/>
    <property type="project" value="InterPro"/>
</dbReference>
<dbReference type="GO" id="GO:0070813">
    <property type="term" value="P:hydrogen sulfide metabolic process"/>
    <property type="evidence" value="ECO:0007669"/>
    <property type="project" value="TreeGrafter"/>
</dbReference>
<dbReference type="InterPro" id="IPR044528">
    <property type="entry name" value="POD-like_MBL-fold"/>
</dbReference>
<dbReference type="CDD" id="cd07724">
    <property type="entry name" value="POD-like_MBL-fold"/>
    <property type="match status" value="1"/>
</dbReference>
<dbReference type="SUPFAM" id="SSF56281">
    <property type="entry name" value="Metallo-hydrolase/oxidoreductase"/>
    <property type="match status" value="1"/>
</dbReference>
<dbReference type="GO" id="GO:0050313">
    <property type="term" value="F:sulfur dioxygenase activity"/>
    <property type="evidence" value="ECO:0007669"/>
    <property type="project" value="InterPro"/>
</dbReference>
<feature type="domain" description="Rhodanese" evidence="3">
    <location>
        <begin position="398"/>
        <end position="484"/>
    </location>
</feature>
<protein>
    <submittedName>
        <fullName evidence="4">Glyoxylase, beta-lactamase superfamily II</fullName>
    </submittedName>
</protein>
<dbReference type="CDD" id="cd00158">
    <property type="entry name" value="RHOD"/>
    <property type="match status" value="1"/>
</dbReference>
<gene>
    <name evidence="4" type="ORF">Ga0074812_12226</name>
</gene>
<dbReference type="RefSeq" id="WP_091282473.1">
    <property type="nucleotide sequence ID" value="NZ_FAOZ01000022.1"/>
</dbReference>
<proteinExistence type="predicted"/>
<dbReference type="Gene3D" id="3.60.15.10">
    <property type="entry name" value="Ribonuclease Z/Hydroxyacylglutathione hydrolase-like"/>
    <property type="match status" value="1"/>
</dbReference>